<dbReference type="PANTHER" id="PTHR30032:SF8">
    <property type="entry name" value="GERMINATION-SPECIFIC N-ACETYLMURAMOYL-L-ALANINE AMIDASE"/>
    <property type="match status" value="1"/>
</dbReference>
<organism evidence="1 2">
    <name type="scientific">Clostridium scatologenes</name>
    <dbReference type="NCBI Taxonomy" id="1548"/>
    <lineage>
        <taxon>Bacteria</taxon>
        <taxon>Bacillati</taxon>
        <taxon>Bacillota</taxon>
        <taxon>Clostridia</taxon>
        <taxon>Eubacteriales</taxon>
        <taxon>Clostridiaceae</taxon>
        <taxon>Clostridium</taxon>
    </lineage>
</organism>
<sequence length="486" mass="54013">MKKIITLFTTIAIFMLSESLVYAKASYTVNRIDGATRYETSINIANNYNSDKLERVIIASGDDFPDALVGCMLSKNIDAPILLISKNNSSNESIIKFIKSKLKIDGNIYILGGEASVSADFESYLNSIGYDNIKRLGGIDRFDTNRIIVNFLNIKKSTPVVIVNGLGFSDALSVSSIAASKGYPVIMSDSSKIPDQSKKILKDIEPSKVFIIGGEGSISNNVFKQLKEVVTSLNNNNIIRINGMNRYETSLGVCRYFNLSSDTAVIASGENFPDALAGSALAVKKNAPIILTDGVNISSQKQYLDQCNCNKLILLGGTGSISNDVEYTLENKPVISDDSIKSLLFTGDEAFKKMLKINVDGSLCINISGVSYAKVTEDFSKYSSIYEYLNKNYGLNNYYTDDFIKNMVSFVFTNVNGKWYMRYGNPEPRLIIQNSEIAYKKYDGNKVYVSLKGYYFGSQDVSYSNAVLNFEDDKWLIDKFDNWRIK</sequence>
<dbReference type="AlphaFoldDB" id="A0A0E3M8V5"/>
<dbReference type="PANTHER" id="PTHR30032">
    <property type="entry name" value="N-ACETYLMURAMOYL-L-ALANINE AMIDASE-RELATED"/>
    <property type="match status" value="1"/>
</dbReference>
<dbReference type="InterPro" id="IPR007253">
    <property type="entry name" value="Cell_wall-bd_2"/>
</dbReference>
<evidence type="ECO:0000313" key="2">
    <source>
        <dbReference type="Proteomes" id="UP000033115"/>
    </source>
</evidence>
<proteinExistence type="predicted"/>
<protein>
    <submittedName>
        <fullName evidence="1">Putative cell wall binding repeat 2-containing protein</fullName>
    </submittedName>
</protein>
<reference evidence="1 2" key="1">
    <citation type="journal article" date="2015" name="J. Biotechnol.">
        <title>Complete genome sequence of a malodorant-producing acetogen, Clostridium scatologenes ATCC 25775(T).</title>
        <authorList>
            <person name="Zhu Z."/>
            <person name="Guo T."/>
            <person name="Zheng H."/>
            <person name="Song T."/>
            <person name="Ouyang P."/>
            <person name="Xie J."/>
        </authorList>
    </citation>
    <scope>NUCLEOTIDE SEQUENCE [LARGE SCALE GENOMIC DNA]</scope>
    <source>
        <strain evidence="1 2">ATCC 25775</strain>
    </source>
</reference>
<dbReference type="InterPro" id="IPR031841">
    <property type="entry name" value="Endopep_inhib"/>
</dbReference>
<name>A0A0E3M8V5_CLOSL</name>
<dbReference type="InterPro" id="IPR051922">
    <property type="entry name" value="Bact_Sporulation_Assoc"/>
</dbReference>
<dbReference type="Pfam" id="PF16800">
    <property type="entry name" value="Endopep_inhib"/>
    <property type="match status" value="1"/>
</dbReference>
<dbReference type="HOGENOM" id="CLU_028455_4_2_9"/>
<gene>
    <name evidence="1" type="ORF">CSCA_4853</name>
</gene>
<dbReference type="KEGG" id="csq:CSCA_4853"/>
<keyword evidence="2" id="KW-1185">Reference proteome</keyword>
<dbReference type="STRING" id="1548.CSCA_4853"/>
<dbReference type="Gene3D" id="3.40.50.12090">
    <property type="match status" value="3"/>
</dbReference>
<evidence type="ECO:0000313" key="1">
    <source>
        <dbReference type="EMBL" id="AKA71978.1"/>
    </source>
</evidence>
<dbReference type="RefSeq" id="WP_029162421.1">
    <property type="nucleotide sequence ID" value="NZ_CP009933.1"/>
</dbReference>
<dbReference type="EMBL" id="CP009933">
    <property type="protein sequence ID" value="AKA71978.1"/>
    <property type="molecule type" value="Genomic_DNA"/>
</dbReference>
<dbReference type="Pfam" id="PF04122">
    <property type="entry name" value="CW_binding_2"/>
    <property type="match status" value="3"/>
</dbReference>
<accession>A0A0E3M8V5</accession>
<dbReference type="Proteomes" id="UP000033115">
    <property type="component" value="Chromosome"/>
</dbReference>